<dbReference type="EMBL" id="PHNJ01000001">
    <property type="protein sequence ID" value="TYL40485.1"/>
    <property type="molecule type" value="Genomic_DNA"/>
</dbReference>
<reference evidence="6" key="1">
    <citation type="submission" date="2017-11" db="EMBL/GenBank/DDBJ databases">
        <authorList>
            <person name="Kajale S.C."/>
            <person name="Sharma A."/>
        </authorList>
    </citation>
    <scope>NUCLEOTIDE SEQUENCE</scope>
    <source>
        <strain evidence="6">LS1_42</strain>
    </source>
</reference>
<protein>
    <submittedName>
        <fullName evidence="6">Bacterio-opsin activator</fullName>
    </submittedName>
</protein>
<accession>A0A8J8QAG0</accession>
<keyword evidence="2" id="KW-0804">Transcription</keyword>
<organism evidence="6 7">
    <name type="scientific">Natronococcus pandeyae</name>
    <dbReference type="NCBI Taxonomy" id="2055836"/>
    <lineage>
        <taxon>Archaea</taxon>
        <taxon>Methanobacteriati</taxon>
        <taxon>Methanobacteriota</taxon>
        <taxon>Stenosarchaea group</taxon>
        <taxon>Halobacteria</taxon>
        <taxon>Halobacteriales</taxon>
        <taxon>Natrialbaceae</taxon>
        <taxon>Natronococcus</taxon>
    </lineage>
</organism>
<evidence type="ECO:0000259" key="4">
    <source>
        <dbReference type="Pfam" id="PF04967"/>
    </source>
</evidence>
<evidence type="ECO:0000256" key="3">
    <source>
        <dbReference type="SAM" id="MobiDB-lite"/>
    </source>
</evidence>
<keyword evidence="1" id="KW-0805">Transcription regulation</keyword>
<dbReference type="InterPro" id="IPR007050">
    <property type="entry name" value="HTH_bacterioopsin"/>
</dbReference>
<feature type="domain" description="HTH bat-type" evidence="4">
    <location>
        <begin position="219"/>
        <end position="269"/>
    </location>
</feature>
<feature type="compositionally biased region" description="Polar residues" evidence="3">
    <location>
        <begin position="24"/>
        <end position="57"/>
    </location>
</feature>
<dbReference type="Pfam" id="PF04967">
    <property type="entry name" value="HTH_10"/>
    <property type="match status" value="1"/>
</dbReference>
<evidence type="ECO:0000313" key="7">
    <source>
        <dbReference type="Proteomes" id="UP000766904"/>
    </source>
</evidence>
<comment type="caution">
    <text evidence="6">The sequence shown here is derived from an EMBL/GenBank/DDBJ whole genome shotgun (WGS) entry which is preliminary data.</text>
</comment>
<name>A0A8J8QAG0_9EURY</name>
<gene>
    <name evidence="6" type="ORF">CV102_02640</name>
</gene>
<dbReference type="Pfam" id="PF15915">
    <property type="entry name" value="BAT"/>
    <property type="match status" value="1"/>
</dbReference>
<feature type="region of interest" description="Disordered" evidence="3">
    <location>
        <begin position="22"/>
        <end position="59"/>
    </location>
</feature>
<sequence>MEEMVDASSCFRDAIHSRGRYAGLTSNNPRSATRVTLPMTSDTNHTQQNSNGDSVSPDSIEAADSKLVIEFTVPTDAFVLAETLAAVPDHVVEFEQLVPSEGSPLPYLWVRGASEAFEEAAAADPTTDSIQRVATFSEDALYRVDWAASSANILQWIRSRDATVLQSEGQDHEWLLKLRVESRETLEDLRAYCNDHDIAFHVVRLYDLEEPKMGQFNVTAKQREALITAEELGHFEIPRDATLEDVAAALDISPKATSERLRRGQTNLVNNTLTIGQPTGVGLG</sequence>
<dbReference type="AlphaFoldDB" id="A0A8J8QAG0"/>
<evidence type="ECO:0000256" key="1">
    <source>
        <dbReference type="ARBA" id="ARBA00023015"/>
    </source>
</evidence>
<feature type="domain" description="Bacterioopsin transcriptional activator GAF and HTH associated" evidence="5">
    <location>
        <begin position="67"/>
        <end position="210"/>
    </location>
</feature>
<dbReference type="PANTHER" id="PTHR34236">
    <property type="entry name" value="DIMETHYL SULFOXIDE REDUCTASE TRANSCRIPTIONAL ACTIVATOR"/>
    <property type="match status" value="1"/>
</dbReference>
<keyword evidence="7" id="KW-1185">Reference proteome</keyword>
<dbReference type="InterPro" id="IPR031803">
    <property type="entry name" value="BAT_GAF/HTH-assoc"/>
</dbReference>
<evidence type="ECO:0000256" key="2">
    <source>
        <dbReference type="ARBA" id="ARBA00023163"/>
    </source>
</evidence>
<dbReference type="Proteomes" id="UP000766904">
    <property type="component" value="Unassembled WGS sequence"/>
</dbReference>
<evidence type="ECO:0000313" key="6">
    <source>
        <dbReference type="EMBL" id="TYL40485.1"/>
    </source>
</evidence>
<proteinExistence type="predicted"/>
<evidence type="ECO:0000259" key="5">
    <source>
        <dbReference type="Pfam" id="PF15915"/>
    </source>
</evidence>
<dbReference type="PANTHER" id="PTHR34236:SF1">
    <property type="entry name" value="DIMETHYL SULFOXIDE REDUCTASE TRANSCRIPTIONAL ACTIVATOR"/>
    <property type="match status" value="1"/>
</dbReference>